<feature type="non-terminal residue" evidence="1">
    <location>
        <position position="1"/>
    </location>
</feature>
<proteinExistence type="predicted"/>
<evidence type="ECO:0000313" key="1">
    <source>
        <dbReference type="EMBL" id="RFU26518.1"/>
    </source>
</evidence>
<comment type="caution">
    <text evidence="1">The sequence shown here is derived from an EMBL/GenBank/DDBJ whole genome shotgun (WGS) entry which is preliminary data.</text>
</comment>
<dbReference type="EMBL" id="NCSJ02000257">
    <property type="protein sequence ID" value="RFU26518.1"/>
    <property type="molecule type" value="Genomic_DNA"/>
</dbReference>
<dbReference type="InterPro" id="IPR024079">
    <property type="entry name" value="MetalloPept_cat_dom_sf"/>
</dbReference>
<sequence length="281" mass="31884">MYNYVPRDQKIVEVSTPLPPPDDVELSLCVSVKRKWPNGSTITVGFLNGSPNLQLKTFNCASQWFEVSNLSLEGPVEASKANVRITFTGACGISKSKLGTLCLEGKDSQKPTMWLGLDESTTEDVFARTVLHEFGHVLGCLHEHQSPKACIEWKKDAVYHDYGLNEWDGKQVEINVLDKYESNETKSSEFDRRSVMLYPVAEDHTTNLFSSDWNNCLSETDKQFIGQVYPKESDQSSICSAPPPNGHPLPSRFFLVTFWEKACSYIRWCWLQFYYKARGLS</sequence>
<dbReference type="Proteomes" id="UP000258309">
    <property type="component" value="Unassembled WGS sequence"/>
</dbReference>
<feature type="non-terminal residue" evidence="1">
    <location>
        <position position="281"/>
    </location>
</feature>
<dbReference type="GO" id="GO:0008237">
    <property type="term" value="F:metallopeptidase activity"/>
    <property type="evidence" value="ECO:0007669"/>
    <property type="project" value="InterPro"/>
</dbReference>
<name>A0A3E2GZH1_SCYLI</name>
<accession>A0A3E2GZH1</accession>
<keyword evidence="2" id="KW-1185">Reference proteome</keyword>
<dbReference type="OMA" id="PQANIPW"/>
<evidence type="ECO:0000313" key="2">
    <source>
        <dbReference type="Proteomes" id="UP000258309"/>
    </source>
</evidence>
<dbReference type="Gene3D" id="3.40.390.10">
    <property type="entry name" value="Collagenase (Catalytic Domain)"/>
    <property type="match status" value="1"/>
</dbReference>
<dbReference type="OrthoDB" id="291007at2759"/>
<evidence type="ECO:0008006" key="3">
    <source>
        <dbReference type="Google" id="ProtNLM"/>
    </source>
</evidence>
<organism evidence="1 2">
    <name type="scientific">Scytalidium lignicola</name>
    <name type="common">Hyphomycete</name>
    <dbReference type="NCBI Taxonomy" id="5539"/>
    <lineage>
        <taxon>Eukaryota</taxon>
        <taxon>Fungi</taxon>
        <taxon>Dikarya</taxon>
        <taxon>Ascomycota</taxon>
        <taxon>Pezizomycotina</taxon>
        <taxon>Leotiomycetes</taxon>
        <taxon>Leotiomycetes incertae sedis</taxon>
        <taxon>Scytalidium</taxon>
    </lineage>
</organism>
<dbReference type="SUPFAM" id="SSF55486">
    <property type="entry name" value="Metalloproteases ('zincins'), catalytic domain"/>
    <property type="match status" value="1"/>
</dbReference>
<reference evidence="1 2" key="1">
    <citation type="submission" date="2018-05" db="EMBL/GenBank/DDBJ databases">
        <title>Draft genome sequence of Scytalidium lignicola DSM 105466, a ubiquitous saprotrophic fungus.</title>
        <authorList>
            <person name="Buettner E."/>
            <person name="Gebauer A.M."/>
            <person name="Hofrichter M."/>
            <person name="Liers C."/>
            <person name="Kellner H."/>
        </authorList>
    </citation>
    <scope>NUCLEOTIDE SEQUENCE [LARGE SCALE GENOMIC DNA]</scope>
    <source>
        <strain evidence="1 2">DSM 105466</strain>
    </source>
</reference>
<protein>
    <recommendedName>
        <fullName evidence="3">Peptidase metallopeptidase domain-containing protein</fullName>
    </recommendedName>
</protein>
<dbReference type="AlphaFoldDB" id="A0A3E2GZH1"/>
<gene>
    <name evidence="1" type="ORF">B7463_g9811</name>
</gene>
<dbReference type="STRING" id="5539.A0A3E2GZH1"/>